<feature type="transmembrane region" description="Helical" evidence="6">
    <location>
        <begin position="266"/>
        <end position="285"/>
    </location>
</feature>
<evidence type="ECO:0000256" key="2">
    <source>
        <dbReference type="ARBA" id="ARBA00022475"/>
    </source>
</evidence>
<feature type="transmembrane region" description="Helical" evidence="6">
    <location>
        <begin position="360"/>
        <end position="378"/>
    </location>
</feature>
<dbReference type="InterPro" id="IPR050189">
    <property type="entry name" value="MFS_Efflux_Transporters"/>
</dbReference>
<feature type="domain" description="Major facilitator superfamily (MFS) profile" evidence="7">
    <location>
        <begin position="4"/>
        <end position="384"/>
    </location>
</feature>
<feature type="transmembrane region" description="Helical" evidence="6">
    <location>
        <begin position="70"/>
        <end position="89"/>
    </location>
</feature>
<accession>A0AAU9Q727</accession>
<feature type="transmembrane region" description="Helical" evidence="6">
    <location>
        <begin position="291"/>
        <end position="315"/>
    </location>
</feature>
<feature type="transmembrane region" description="Helical" evidence="6">
    <location>
        <begin position="128"/>
        <end position="148"/>
    </location>
</feature>
<dbReference type="Proteomes" id="UP001295420">
    <property type="component" value="Unassembled WGS sequence"/>
</dbReference>
<dbReference type="RefSeq" id="WP_409931368.1">
    <property type="nucleotide sequence ID" value="NZ_CAKMTQ010000023.1"/>
</dbReference>
<evidence type="ECO:0000313" key="8">
    <source>
        <dbReference type="EMBL" id="CAH1532543.1"/>
    </source>
</evidence>
<sequence>MPIALLALTLSAFAIGTTEFVIVGLIPTMAADLNVSLPSAGLLVSLYALGVAIGAPVLTALTSKMNRKHVLLAVMGLFVVGNLLAWQAPGYKTLIAARILTGLAHGVFFSIGSTIATGLVSKEKAASAIAIMFTGLTVALVTGVPLGTYIGQHFGWETTFLIVAILGLIALVGSALLVPNNLKQDATASLKDQLKVLTQPRLLLVYAITALGYGGTFTAFTYLAPILEQVSGFDASAVGLIMLVYGVSVAVGNIQGGKMADKFGPVKALTIIFAGLAAILFVLNFTAYNPIAAVITILVWGAFAFGNVPGLQVYVVKLAEKYAPNAVDVASGLNIAAFNVGIALGSWSGGLIVERAGLMNTPWVGGVVVISALLLTRLSGALDKRENKQVQQSACAELS</sequence>
<evidence type="ECO:0000256" key="4">
    <source>
        <dbReference type="ARBA" id="ARBA00022989"/>
    </source>
</evidence>
<comment type="subcellular location">
    <subcellularLocation>
        <location evidence="1">Cell membrane</location>
        <topology evidence="1">Multi-pass membrane protein</topology>
    </subcellularLocation>
</comment>
<keyword evidence="5 6" id="KW-0472">Membrane</keyword>
<dbReference type="Gene3D" id="1.20.1250.20">
    <property type="entry name" value="MFS general substrate transporter like domains"/>
    <property type="match status" value="1"/>
</dbReference>
<evidence type="ECO:0000256" key="3">
    <source>
        <dbReference type="ARBA" id="ARBA00022692"/>
    </source>
</evidence>
<dbReference type="PANTHER" id="PTHR43124">
    <property type="entry name" value="PURINE EFFLUX PUMP PBUE"/>
    <property type="match status" value="1"/>
</dbReference>
<dbReference type="InterPro" id="IPR001958">
    <property type="entry name" value="Tet-R_TetA/multi-R_MdtG-like"/>
</dbReference>
<feature type="transmembrane region" description="Helical" evidence="6">
    <location>
        <begin position="95"/>
        <end position="116"/>
    </location>
</feature>
<dbReference type="GO" id="GO:0022857">
    <property type="term" value="F:transmembrane transporter activity"/>
    <property type="evidence" value="ECO:0007669"/>
    <property type="project" value="InterPro"/>
</dbReference>
<dbReference type="GO" id="GO:0005886">
    <property type="term" value="C:plasma membrane"/>
    <property type="evidence" value="ECO:0007669"/>
    <property type="project" value="UniProtKB-SubCell"/>
</dbReference>
<dbReference type="SUPFAM" id="SSF103473">
    <property type="entry name" value="MFS general substrate transporter"/>
    <property type="match status" value="1"/>
</dbReference>
<name>A0AAU9Q727_9VIBR</name>
<gene>
    <name evidence="8" type="primary">ytbD</name>
    <name evidence="8" type="ORF">THF1D04_30431</name>
</gene>
<feature type="transmembrane region" description="Helical" evidence="6">
    <location>
        <begin position="327"/>
        <end position="348"/>
    </location>
</feature>
<proteinExistence type="predicted"/>
<feature type="transmembrane region" description="Helical" evidence="6">
    <location>
        <begin position="160"/>
        <end position="182"/>
    </location>
</feature>
<dbReference type="Pfam" id="PF07690">
    <property type="entry name" value="MFS_1"/>
    <property type="match status" value="1"/>
</dbReference>
<evidence type="ECO:0000256" key="5">
    <source>
        <dbReference type="ARBA" id="ARBA00023136"/>
    </source>
</evidence>
<protein>
    <submittedName>
        <fullName evidence="8">Uncharacterized MFS-type transporter YtbD</fullName>
    </submittedName>
</protein>
<dbReference type="InterPro" id="IPR020846">
    <property type="entry name" value="MFS_dom"/>
</dbReference>
<evidence type="ECO:0000313" key="9">
    <source>
        <dbReference type="Proteomes" id="UP001295420"/>
    </source>
</evidence>
<organism evidence="8 9">
    <name type="scientific">Vibrio owensii</name>
    <dbReference type="NCBI Taxonomy" id="696485"/>
    <lineage>
        <taxon>Bacteria</taxon>
        <taxon>Pseudomonadati</taxon>
        <taxon>Pseudomonadota</taxon>
        <taxon>Gammaproteobacteria</taxon>
        <taxon>Vibrionales</taxon>
        <taxon>Vibrionaceae</taxon>
        <taxon>Vibrio</taxon>
    </lineage>
</organism>
<keyword evidence="4 6" id="KW-1133">Transmembrane helix</keyword>
<dbReference type="PANTHER" id="PTHR43124:SF8">
    <property type="entry name" value="INNER MEMBRANE TRANSPORT PROTEIN YDHP"/>
    <property type="match status" value="1"/>
</dbReference>
<dbReference type="PRINTS" id="PR01035">
    <property type="entry name" value="TCRTETA"/>
</dbReference>
<feature type="transmembrane region" description="Helical" evidence="6">
    <location>
        <begin position="38"/>
        <end position="58"/>
    </location>
</feature>
<dbReference type="AlphaFoldDB" id="A0AAU9Q727"/>
<evidence type="ECO:0000256" key="1">
    <source>
        <dbReference type="ARBA" id="ARBA00004651"/>
    </source>
</evidence>
<evidence type="ECO:0000256" key="6">
    <source>
        <dbReference type="SAM" id="Phobius"/>
    </source>
</evidence>
<reference evidence="8" key="1">
    <citation type="submission" date="2022-01" db="EMBL/GenBank/DDBJ databases">
        <authorList>
            <person name="Lagorce A."/>
        </authorList>
    </citation>
    <scope>NUCLEOTIDE SEQUENCE</scope>
    <source>
        <strain evidence="8">Th15_F1_D04</strain>
    </source>
</reference>
<comment type="caution">
    <text evidence="8">The sequence shown here is derived from an EMBL/GenBank/DDBJ whole genome shotgun (WGS) entry which is preliminary data.</text>
</comment>
<dbReference type="InterPro" id="IPR036259">
    <property type="entry name" value="MFS_trans_sf"/>
</dbReference>
<dbReference type="InterPro" id="IPR011701">
    <property type="entry name" value="MFS"/>
</dbReference>
<keyword evidence="2" id="KW-1003">Cell membrane</keyword>
<dbReference type="PROSITE" id="PS50850">
    <property type="entry name" value="MFS"/>
    <property type="match status" value="1"/>
</dbReference>
<dbReference type="CDD" id="cd17324">
    <property type="entry name" value="MFS_NepI_like"/>
    <property type="match status" value="1"/>
</dbReference>
<feature type="transmembrane region" description="Helical" evidence="6">
    <location>
        <begin position="203"/>
        <end position="223"/>
    </location>
</feature>
<feature type="transmembrane region" description="Helical" evidence="6">
    <location>
        <begin position="235"/>
        <end position="254"/>
    </location>
</feature>
<dbReference type="EMBL" id="CAKMTQ010000023">
    <property type="protein sequence ID" value="CAH1532543.1"/>
    <property type="molecule type" value="Genomic_DNA"/>
</dbReference>
<keyword evidence="3 6" id="KW-0812">Transmembrane</keyword>
<evidence type="ECO:0000259" key="7">
    <source>
        <dbReference type="PROSITE" id="PS50850"/>
    </source>
</evidence>